<keyword evidence="2" id="KW-0808">Transferase</keyword>
<keyword evidence="1" id="KW-0547">Nucleotide-binding</keyword>
<dbReference type="OrthoDB" id="9794326at2"/>
<comment type="catalytic activity">
    <reaction evidence="1">
        <text>L-glutamyl-tRNA(Gln) + L-glutamine + ATP + H2O = L-glutaminyl-tRNA(Gln) + L-glutamate + ADP + phosphate + H(+)</text>
        <dbReference type="Rhea" id="RHEA:17521"/>
        <dbReference type="Rhea" id="RHEA-COMP:9681"/>
        <dbReference type="Rhea" id="RHEA-COMP:9684"/>
        <dbReference type="ChEBI" id="CHEBI:15377"/>
        <dbReference type="ChEBI" id="CHEBI:15378"/>
        <dbReference type="ChEBI" id="CHEBI:29985"/>
        <dbReference type="ChEBI" id="CHEBI:30616"/>
        <dbReference type="ChEBI" id="CHEBI:43474"/>
        <dbReference type="ChEBI" id="CHEBI:58359"/>
        <dbReference type="ChEBI" id="CHEBI:78520"/>
        <dbReference type="ChEBI" id="CHEBI:78521"/>
        <dbReference type="ChEBI" id="CHEBI:456216"/>
    </reaction>
</comment>
<evidence type="ECO:0000313" key="2">
    <source>
        <dbReference type="EMBL" id="EIT69266.1"/>
    </source>
</evidence>
<gene>
    <name evidence="1" type="primary">gatC</name>
    <name evidence="2" type="ORF">WQQ_28480</name>
</gene>
<dbReference type="GO" id="GO:0016740">
    <property type="term" value="F:transferase activity"/>
    <property type="evidence" value="ECO:0007669"/>
    <property type="project" value="UniProtKB-KW"/>
</dbReference>
<dbReference type="GO" id="GO:0006450">
    <property type="term" value="P:regulation of translational fidelity"/>
    <property type="evidence" value="ECO:0007669"/>
    <property type="project" value="InterPro"/>
</dbReference>
<dbReference type="SUPFAM" id="SSF141000">
    <property type="entry name" value="Glu-tRNAGln amidotransferase C subunit"/>
    <property type="match status" value="1"/>
</dbReference>
<dbReference type="RefSeq" id="WP_007185789.1">
    <property type="nucleotide sequence ID" value="NZ_AKGD01000002.1"/>
</dbReference>
<reference evidence="2 3" key="1">
    <citation type="journal article" date="2012" name="J. Bacteriol.">
        <title>Genome Sequence of n-Alkane-Degrading Hydrocarboniphaga effusa Strain AP103T (ATCC BAA-332T).</title>
        <authorList>
            <person name="Chang H.K."/>
            <person name="Zylstra G.J."/>
            <person name="Chae J.C."/>
        </authorList>
    </citation>
    <scope>NUCLEOTIDE SEQUENCE [LARGE SCALE GENOMIC DNA]</scope>
    <source>
        <strain evidence="2 3">AP103</strain>
    </source>
</reference>
<keyword evidence="3" id="KW-1185">Reference proteome</keyword>
<dbReference type="STRING" id="1172194.WQQ_28480"/>
<comment type="catalytic activity">
    <reaction evidence="1">
        <text>L-aspartyl-tRNA(Asn) + L-glutamine + ATP + H2O = L-asparaginyl-tRNA(Asn) + L-glutamate + ADP + phosphate + 2 H(+)</text>
        <dbReference type="Rhea" id="RHEA:14513"/>
        <dbReference type="Rhea" id="RHEA-COMP:9674"/>
        <dbReference type="Rhea" id="RHEA-COMP:9677"/>
        <dbReference type="ChEBI" id="CHEBI:15377"/>
        <dbReference type="ChEBI" id="CHEBI:15378"/>
        <dbReference type="ChEBI" id="CHEBI:29985"/>
        <dbReference type="ChEBI" id="CHEBI:30616"/>
        <dbReference type="ChEBI" id="CHEBI:43474"/>
        <dbReference type="ChEBI" id="CHEBI:58359"/>
        <dbReference type="ChEBI" id="CHEBI:78515"/>
        <dbReference type="ChEBI" id="CHEBI:78516"/>
        <dbReference type="ChEBI" id="CHEBI:456216"/>
    </reaction>
</comment>
<dbReference type="EC" id="6.3.5.-" evidence="1"/>
<dbReference type="InterPro" id="IPR003837">
    <property type="entry name" value="GatC"/>
</dbReference>
<accession>I8I003</accession>
<keyword evidence="1" id="KW-0067">ATP-binding</keyword>
<dbReference type="Proteomes" id="UP000003704">
    <property type="component" value="Unassembled WGS sequence"/>
</dbReference>
<dbReference type="AlphaFoldDB" id="I8I003"/>
<dbReference type="GO" id="GO:0006412">
    <property type="term" value="P:translation"/>
    <property type="evidence" value="ECO:0007669"/>
    <property type="project" value="UniProtKB-UniRule"/>
</dbReference>
<comment type="subunit">
    <text evidence="1">Heterotrimer of A, B and C subunits.</text>
</comment>
<proteinExistence type="inferred from homology"/>
<sequence>MSLSADQIRQVAHLARLELKPGQTEAYAQQLSNIMALVDQLSKVDASQVPPMAHPLDMHQRLRPDVVTAPNLREQFQAIAPATENGLYLVPKVIE</sequence>
<keyword evidence="1" id="KW-0436">Ligase</keyword>
<dbReference type="Pfam" id="PF02686">
    <property type="entry name" value="GatC"/>
    <property type="match status" value="1"/>
</dbReference>
<organism evidence="2 3">
    <name type="scientific">Hydrocarboniphaga effusa AP103</name>
    <dbReference type="NCBI Taxonomy" id="1172194"/>
    <lineage>
        <taxon>Bacteria</taxon>
        <taxon>Pseudomonadati</taxon>
        <taxon>Pseudomonadota</taxon>
        <taxon>Gammaproteobacteria</taxon>
        <taxon>Nevskiales</taxon>
        <taxon>Nevskiaceae</taxon>
        <taxon>Hydrocarboniphaga</taxon>
    </lineage>
</organism>
<evidence type="ECO:0000256" key="1">
    <source>
        <dbReference type="HAMAP-Rule" id="MF_00122"/>
    </source>
</evidence>
<protein>
    <recommendedName>
        <fullName evidence="1">Aspartyl/glutamyl-tRNA(Asn/Gln) amidotransferase subunit C</fullName>
        <shortName evidence="1">Asp/Glu-ADT subunit C</shortName>
        <ecNumber evidence="1">6.3.5.-</ecNumber>
    </recommendedName>
</protein>
<dbReference type="InterPro" id="IPR036113">
    <property type="entry name" value="Asp/Glu-ADT_sf_sub_c"/>
</dbReference>
<dbReference type="GO" id="GO:0005524">
    <property type="term" value="F:ATP binding"/>
    <property type="evidence" value="ECO:0007669"/>
    <property type="project" value="UniProtKB-KW"/>
</dbReference>
<dbReference type="HAMAP" id="MF_00122">
    <property type="entry name" value="GatC"/>
    <property type="match status" value="1"/>
</dbReference>
<dbReference type="PANTHER" id="PTHR15004">
    <property type="entry name" value="GLUTAMYL-TRNA(GLN) AMIDOTRANSFERASE SUBUNIT C, MITOCHONDRIAL"/>
    <property type="match status" value="1"/>
</dbReference>
<dbReference type="NCBIfam" id="TIGR00135">
    <property type="entry name" value="gatC"/>
    <property type="match status" value="1"/>
</dbReference>
<evidence type="ECO:0000313" key="3">
    <source>
        <dbReference type="Proteomes" id="UP000003704"/>
    </source>
</evidence>
<dbReference type="GO" id="GO:0050566">
    <property type="term" value="F:asparaginyl-tRNA synthase (glutamine-hydrolyzing) activity"/>
    <property type="evidence" value="ECO:0007669"/>
    <property type="project" value="RHEA"/>
</dbReference>
<comment type="similarity">
    <text evidence="1">Belongs to the GatC family.</text>
</comment>
<comment type="caution">
    <text evidence="2">The sequence shown here is derived from an EMBL/GenBank/DDBJ whole genome shotgun (WGS) entry which is preliminary data.</text>
</comment>
<dbReference type="EMBL" id="AKGD01000002">
    <property type="protein sequence ID" value="EIT69266.1"/>
    <property type="molecule type" value="Genomic_DNA"/>
</dbReference>
<dbReference type="GO" id="GO:0050567">
    <property type="term" value="F:glutaminyl-tRNA synthase (glutamine-hydrolyzing) activity"/>
    <property type="evidence" value="ECO:0007669"/>
    <property type="project" value="UniProtKB-UniRule"/>
</dbReference>
<dbReference type="PANTHER" id="PTHR15004:SF0">
    <property type="entry name" value="GLUTAMYL-TRNA(GLN) AMIDOTRANSFERASE SUBUNIT C, MITOCHONDRIAL"/>
    <property type="match status" value="1"/>
</dbReference>
<name>I8I003_9GAMM</name>
<dbReference type="PATRIC" id="fig|1172194.4.peg.2757"/>
<dbReference type="GO" id="GO:0070681">
    <property type="term" value="P:glutaminyl-tRNAGln biosynthesis via transamidation"/>
    <property type="evidence" value="ECO:0007669"/>
    <property type="project" value="TreeGrafter"/>
</dbReference>
<comment type="function">
    <text evidence="1">Allows the formation of correctly charged Asn-tRNA(Asn) or Gln-tRNA(Gln) through the transamidation of misacylated Asp-tRNA(Asn) or Glu-tRNA(Gln) in organisms which lack either or both of asparaginyl-tRNA or glutaminyl-tRNA synthetases. The reaction takes place in the presence of glutamine and ATP through an activated phospho-Asp-tRNA(Asn) or phospho-Glu-tRNA(Gln).</text>
</comment>
<dbReference type="Gene3D" id="1.10.20.60">
    <property type="entry name" value="Glu-tRNAGln amidotransferase C subunit, N-terminal domain"/>
    <property type="match status" value="1"/>
</dbReference>
<keyword evidence="1" id="KW-0648">Protein biosynthesis</keyword>